<dbReference type="InterPro" id="IPR001179">
    <property type="entry name" value="PPIase_FKBP_dom"/>
</dbReference>
<dbReference type="InterPro" id="IPR046357">
    <property type="entry name" value="PPIase_dom_sf"/>
</dbReference>
<name>A0AAD5XNH3_9FUNG</name>
<comment type="caution">
    <text evidence="3">The sequence shown here is derived from an EMBL/GenBank/DDBJ whole genome shotgun (WGS) entry which is preliminary data.</text>
</comment>
<feature type="domain" description="PPIase FKBP-type" evidence="2">
    <location>
        <begin position="333"/>
        <end position="427"/>
    </location>
</feature>
<dbReference type="SUPFAM" id="SSF54534">
    <property type="entry name" value="FKBP-like"/>
    <property type="match status" value="1"/>
</dbReference>
<keyword evidence="1" id="KW-0697">Rotamase</keyword>
<dbReference type="EMBL" id="JADGJQ010000021">
    <property type="protein sequence ID" value="KAJ3179326.1"/>
    <property type="molecule type" value="Genomic_DNA"/>
</dbReference>
<dbReference type="Proteomes" id="UP001212152">
    <property type="component" value="Unassembled WGS sequence"/>
</dbReference>
<evidence type="ECO:0000313" key="4">
    <source>
        <dbReference type="Proteomes" id="UP001212152"/>
    </source>
</evidence>
<keyword evidence="4" id="KW-1185">Reference proteome</keyword>
<dbReference type="AlphaFoldDB" id="A0AAD5XNH3"/>
<evidence type="ECO:0000259" key="2">
    <source>
        <dbReference type="PROSITE" id="PS50059"/>
    </source>
</evidence>
<dbReference type="EC" id="5.2.1.8" evidence="1"/>
<protein>
    <recommendedName>
        <fullName evidence="1">peptidylprolyl isomerase</fullName>
        <ecNumber evidence="1">5.2.1.8</ecNumber>
    </recommendedName>
</protein>
<proteinExistence type="predicted"/>
<reference evidence="3" key="1">
    <citation type="submission" date="2020-05" db="EMBL/GenBank/DDBJ databases">
        <title>Phylogenomic resolution of chytrid fungi.</title>
        <authorList>
            <person name="Stajich J.E."/>
            <person name="Amses K."/>
            <person name="Simmons R."/>
            <person name="Seto K."/>
            <person name="Myers J."/>
            <person name="Bonds A."/>
            <person name="Quandt C.A."/>
            <person name="Barry K."/>
            <person name="Liu P."/>
            <person name="Grigoriev I."/>
            <person name="Longcore J.E."/>
            <person name="James T.Y."/>
        </authorList>
    </citation>
    <scope>NUCLEOTIDE SEQUENCE</scope>
    <source>
        <strain evidence="3">JEL0379</strain>
    </source>
</reference>
<gene>
    <name evidence="3" type="ORF">HDU87_002935</name>
</gene>
<accession>A0AAD5XNH3</accession>
<dbReference type="GO" id="GO:0003755">
    <property type="term" value="F:peptidyl-prolyl cis-trans isomerase activity"/>
    <property type="evidence" value="ECO:0007669"/>
    <property type="project" value="UniProtKB-KW"/>
</dbReference>
<sequence>MPSQTFTVQAGAPVQLDSPNGTQFCCVVLVGESETNEATSLYVDHGDFTQTSRVLSVGGDAPTTFGPVNTVVPAGPVRFRAIGPGCLKVRLNLPPVSAAEVAEETHDHDAEEQQQSAITQINAELASSDPVDTKAKEVVISLLPHLLAAFQSPSSAAIVVKETATICTAAGLPGPSVQICETAAAALFSLSVTKSTAAGVVGAVSAMLVHLIAAALIANASDAVAGSALRLFQASQTAPAASIPAPYEKMPRFGAKMAAKIAGSACAALLDKGAQAAAVYAPLIAASQAATEYSDTETEGAWPHHLPKPVSKILNNALMLSDLAVMEGTAPNGHYARHNYRLRLRAHAFDINGNVLYTNMTAPTAFEFRAGQYAVLPAIESGIKNQKAGVVRRLIIPAEATRSTNNAWPGLPGDRLVVVDVHLEAAFKV</sequence>
<evidence type="ECO:0000256" key="1">
    <source>
        <dbReference type="PROSITE-ProRule" id="PRU00277"/>
    </source>
</evidence>
<dbReference type="PROSITE" id="PS50059">
    <property type="entry name" value="FKBP_PPIASE"/>
    <property type="match status" value="1"/>
</dbReference>
<dbReference type="Gene3D" id="3.10.50.40">
    <property type="match status" value="1"/>
</dbReference>
<keyword evidence="1" id="KW-0413">Isomerase</keyword>
<comment type="catalytic activity">
    <reaction evidence="1">
        <text>[protein]-peptidylproline (omega=180) = [protein]-peptidylproline (omega=0)</text>
        <dbReference type="Rhea" id="RHEA:16237"/>
        <dbReference type="Rhea" id="RHEA-COMP:10747"/>
        <dbReference type="Rhea" id="RHEA-COMP:10748"/>
        <dbReference type="ChEBI" id="CHEBI:83833"/>
        <dbReference type="ChEBI" id="CHEBI:83834"/>
        <dbReference type="EC" id="5.2.1.8"/>
    </reaction>
</comment>
<dbReference type="Pfam" id="PF00254">
    <property type="entry name" value="FKBP_C"/>
    <property type="match status" value="1"/>
</dbReference>
<evidence type="ECO:0000313" key="3">
    <source>
        <dbReference type="EMBL" id="KAJ3179326.1"/>
    </source>
</evidence>
<organism evidence="3 4">
    <name type="scientific">Geranomyces variabilis</name>
    <dbReference type="NCBI Taxonomy" id="109894"/>
    <lineage>
        <taxon>Eukaryota</taxon>
        <taxon>Fungi</taxon>
        <taxon>Fungi incertae sedis</taxon>
        <taxon>Chytridiomycota</taxon>
        <taxon>Chytridiomycota incertae sedis</taxon>
        <taxon>Chytridiomycetes</taxon>
        <taxon>Spizellomycetales</taxon>
        <taxon>Powellomycetaceae</taxon>
        <taxon>Geranomyces</taxon>
    </lineage>
</organism>